<dbReference type="Pfam" id="PF00466">
    <property type="entry name" value="Ribosomal_L10"/>
    <property type="match status" value="1"/>
</dbReference>
<evidence type="ECO:0000256" key="7">
    <source>
        <dbReference type="RuleBase" id="RU364039"/>
    </source>
</evidence>
<feature type="domain" description="Large ribosomal subunit protein uL10-like insertion" evidence="8">
    <location>
        <begin position="129"/>
        <end position="208"/>
    </location>
</feature>
<dbReference type="InterPro" id="IPR040637">
    <property type="entry name" value="Ribosomal_uL10-like_insert"/>
</dbReference>
<dbReference type="GO" id="GO:0032040">
    <property type="term" value="C:small-subunit processome"/>
    <property type="evidence" value="ECO:0007669"/>
    <property type="project" value="EnsemblFungi"/>
</dbReference>
<sequence length="246" mass="28174">MPRSKRSKLVTLAQTEKKGHGNKERIFDEVRSGLDEFKYCWVLLLTDVRTPVLQDIRTDWTGSKLILGKRKVLNKALGTTREEEYKENLSQLSKITTGVSGLLFTNEEPEVVKAYFTAYVKSDFTRANQKSPITFIIPEGIIYSRGGQISIEEDVPMSHSMEETMRNKFKIPTKIKAGKVFLEQPYKVIEKGQKCDVRQALILKTFGIAASEFKVKMLGYYDGNEQKVTTFELNKDQDEDLDLDEE</sequence>
<dbReference type="AlphaFoldDB" id="A0A1E4TTZ3"/>
<dbReference type="OrthoDB" id="10262308at2759"/>
<comment type="subunit">
    <text evidence="3 7">Associates with the pre-60S ribosomal particle.</text>
</comment>
<dbReference type="InterPro" id="IPR043164">
    <property type="entry name" value="Ribosomal_uL10-like_insert_sf"/>
</dbReference>
<evidence type="ECO:0000256" key="4">
    <source>
        <dbReference type="ARBA" id="ARBA00015359"/>
    </source>
</evidence>
<evidence type="ECO:0000256" key="2">
    <source>
        <dbReference type="ARBA" id="ARBA00008889"/>
    </source>
</evidence>
<gene>
    <name evidence="9" type="ORF">PACTADRAFT_49949</name>
</gene>
<dbReference type="GO" id="GO:0000956">
    <property type="term" value="P:nuclear-transcribed mRNA catabolic process"/>
    <property type="evidence" value="ECO:0007669"/>
    <property type="project" value="EnsemblFungi"/>
</dbReference>
<dbReference type="SUPFAM" id="SSF160369">
    <property type="entry name" value="Ribosomal protein L10-like"/>
    <property type="match status" value="1"/>
</dbReference>
<dbReference type="GO" id="GO:0030687">
    <property type="term" value="C:preribosome, large subunit precursor"/>
    <property type="evidence" value="ECO:0007669"/>
    <property type="project" value="EnsemblFungi"/>
</dbReference>
<name>A0A1E4TTZ3_PACTA</name>
<evidence type="ECO:0000256" key="6">
    <source>
        <dbReference type="ARBA" id="ARBA00023242"/>
    </source>
</evidence>
<dbReference type="FunFam" id="3.30.70.1730:FF:000005">
    <property type="entry name" value="Ribosome assembly factor mrt4"/>
    <property type="match status" value="1"/>
</dbReference>
<dbReference type="Proteomes" id="UP000094236">
    <property type="component" value="Unassembled WGS sequence"/>
</dbReference>
<comment type="function">
    <text evidence="1 7">Component of the ribosome assembly machinery. Nuclear paralog of the ribosomal protein P0, it binds pre-60S subunits at an early stage of assembly in the nucleolus, and is replaced by P0 in cytoplasmic pre-60S subunits and mature 80S ribosomes.</text>
</comment>
<dbReference type="GO" id="GO:0000027">
    <property type="term" value="P:ribosomal large subunit assembly"/>
    <property type="evidence" value="ECO:0007669"/>
    <property type="project" value="InterPro"/>
</dbReference>
<dbReference type="GO" id="GO:0006364">
    <property type="term" value="P:rRNA processing"/>
    <property type="evidence" value="ECO:0007669"/>
    <property type="project" value="EnsemblFungi"/>
</dbReference>
<dbReference type="GO" id="GO:0003723">
    <property type="term" value="F:RNA binding"/>
    <property type="evidence" value="ECO:0007669"/>
    <property type="project" value="TreeGrafter"/>
</dbReference>
<keyword evidence="6 7" id="KW-0539">Nucleus</keyword>
<keyword evidence="10" id="KW-1185">Reference proteome</keyword>
<protein>
    <recommendedName>
        <fullName evidence="4 7">Ribosome assembly factor mrt4</fullName>
    </recommendedName>
</protein>
<dbReference type="InterPro" id="IPR043141">
    <property type="entry name" value="Ribosomal_uL10-like_sf"/>
</dbReference>
<dbReference type="PANTHER" id="PTHR45841:SF1">
    <property type="entry name" value="MRNA TURNOVER PROTEIN 4 HOMOLOG"/>
    <property type="match status" value="1"/>
</dbReference>
<dbReference type="EMBL" id="KV454014">
    <property type="protein sequence ID" value="ODV95207.1"/>
    <property type="molecule type" value="Genomic_DNA"/>
</dbReference>
<comment type="subcellular location">
    <subcellularLocation>
        <location evidence="7">Cytoplasm</location>
    </subcellularLocation>
    <subcellularLocation>
        <location evidence="7">Nucleus</location>
        <location evidence="7">Nucleolus</location>
    </subcellularLocation>
</comment>
<dbReference type="GO" id="GO:0005654">
    <property type="term" value="C:nucleoplasm"/>
    <property type="evidence" value="ECO:0007669"/>
    <property type="project" value="EnsemblFungi"/>
</dbReference>
<dbReference type="STRING" id="669874.A0A1E4TTZ3"/>
<evidence type="ECO:0000313" key="10">
    <source>
        <dbReference type="Proteomes" id="UP000094236"/>
    </source>
</evidence>
<evidence type="ECO:0000256" key="3">
    <source>
        <dbReference type="ARBA" id="ARBA00011117"/>
    </source>
</evidence>
<dbReference type="InterPro" id="IPR001790">
    <property type="entry name" value="Ribosomal_uL10"/>
</dbReference>
<accession>A0A1E4TTZ3</accession>
<dbReference type="Gene3D" id="3.90.105.20">
    <property type="match status" value="1"/>
</dbReference>
<dbReference type="CDD" id="cd05796">
    <property type="entry name" value="Ribosomal_P0_like"/>
    <property type="match status" value="1"/>
</dbReference>
<dbReference type="InterPro" id="IPR033867">
    <property type="entry name" value="Mrt4"/>
</dbReference>
<evidence type="ECO:0000259" key="8">
    <source>
        <dbReference type="Pfam" id="PF17777"/>
    </source>
</evidence>
<dbReference type="GO" id="GO:0000055">
    <property type="term" value="P:ribosomal large subunit export from nucleus"/>
    <property type="evidence" value="ECO:0007669"/>
    <property type="project" value="EnsemblFungi"/>
</dbReference>
<keyword evidence="7" id="KW-0690">Ribosome biogenesis</keyword>
<dbReference type="GO" id="GO:0005737">
    <property type="term" value="C:cytoplasm"/>
    <property type="evidence" value="ECO:0007669"/>
    <property type="project" value="UniProtKB-SubCell"/>
</dbReference>
<organism evidence="9 10">
    <name type="scientific">Pachysolen tannophilus NRRL Y-2460</name>
    <dbReference type="NCBI Taxonomy" id="669874"/>
    <lineage>
        <taxon>Eukaryota</taxon>
        <taxon>Fungi</taxon>
        <taxon>Dikarya</taxon>
        <taxon>Ascomycota</taxon>
        <taxon>Saccharomycotina</taxon>
        <taxon>Pichiomycetes</taxon>
        <taxon>Pachysolenaceae</taxon>
        <taxon>Pachysolen</taxon>
    </lineage>
</organism>
<dbReference type="Gene3D" id="3.30.70.1730">
    <property type="match status" value="1"/>
</dbReference>
<evidence type="ECO:0000256" key="1">
    <source>
        <dbReference type="ARBA" id="ARBA00004046"/>
    </source>
</evidence>
<dbReference type="InterPro" id="IPR051742">
    <property type="entry name" value="Ribosome_Assembly_uL10"/>
</dbReference>
<dbReference type="Pfam" id="PF17777">
    <property type="entry name" value="RL10P_insert"/>
    <property type="match status" value="1"/>
</dbReference>
<comment type="similarity">
    <text evidence="2 7">Belongs to the universal ribosomal protein uL10 family.</text>
</comment>
<proteinExistence type="inferred from homology"/>
<keyword evidence="5 7" id="KW-0963">Cytoplasm</keyword>
<reference evidence="10" key="1">
    <citation type="submission" date="2016-05" db="EMBL/GenBank/DDBJ databases">
        <title>Comparative genomics of biotechnologically important yeasts.</title>
        <authorList>
            <consortium name="DOE Joint Genome Institute"/>
            <person name="Riley R."/>
            <person name="Haridas S."/>
            <person name="Wolfe K.H."/>
            <person name="Lopes M.R."/>
            <person name="Hittinger C.T."/>
            <person name="Goker M."/>
            <person name="Salamov A."/>
            <person name="Wisecaver J."/>
            <person name="Long T.M."/>
            <person name="Aerts A.L."/>
            <person name="Barry K."/>
            <person name="Choi C."/>
            <person name="Clum A."/>
            <person name="Coughlan A.Y."/>
            <person name="Deshpande S."/>
            <person name="Douglass A.P."/>
            <person name="Hanson S.J."/>
            <person name="Klenk H.-P."/>
            <person name="Labutti K."/>
            <person name="Lapidus A."/>
            <person name="Lindquist E."/>
            <person name="Lipzen A."/>
            <person name="Meier-Kolthoff J.P."/>
            <person name="Ohm R.A."/>
            <person name="Otillar R.P."/>
            <person name="Pangilinan J."/>
            <person name="Peng Y."/>
            <person name="Rokas A."/>
            <person name="Rosa C.A."/>
            <person name="Scheuner C."/>
            <person name="Sibirny A.A."/>
            <person name="Slot J.C."/>
            <person name="Stielow J.B."/>
            <person name="Sun H."/>
            <person name="Kurtzman C.P."/>
            <person name="Blackwell M."/>
            <person name="Grigoriev I.V."/>
            <person name="Jeffries T.W."/>
        </authorList>
    </citation>
    <scope>NUCLEOTIDE SEQUENCE [LARGE SCALE GENOMIC DNA]</scope>
    <source>
        <strain evidence="10">NRRL Y-2460</strain>
    </source>
</reference>
<dbReference type="FunFam" id="3.90.105.20:FF:000003">
    <property type="entry name" value="Ribosome assembly factor mrt4"/>
    <property type="match status" value="1"/>
</dbReference>
<dbReference type="PANTHER" id="PTHR45841">
    <property type="entry name" value="MRNA TURNOVER PROTEIN 4 MRTO4"/>
    <property type="match status" value="1"/>
</dbReference>
<evidence type="ECO:0000313" key="9">
    <source>
        <dbReference type="EMBL" id="ODV95207.1"/>
    </source>
</evidence>
<evidence type="ECO:0000256" key="5">
    <source>
        <dbReference type="ARBA" id="ARBA00022490"/>
    </source>
</evidence>